<name>A0A9W4SP55_9GLOM</name>
<protein>
    <submittedName>
        <fullName evidence="2">10867_t:CDS:1</fullName>
    </submittedName>
</protein>
<dbReference type="SUPFAM" id="SSF75553">
    <property type="entry name" value="Smc hinge domain"/>
    <property type="match status" value="1"/>
</dbReference>
<dbReference type="Proteomes" id="UP001153678">
    <property type="component" value="Unassembled WGS sequence"/>
</dbReference>
<dbReference type="InterPro" id="IPR010935">
    <property type="entry name" value="SMC_hinge"/>
</dbReference>
<accession>A0A9W4SP55</accession>
<sequence>MKKLIRSRHKLIDLNPQHMQCSFILEICASDRLYNIKNEVVVTQLITNRQLWKHVIIIPLNRIQAYKLSAERLTNAKRMAPEKVDLALTLIGYDHETAIEYIFENTLIITNANRAKKVNFNRNVQTKSVIIEGDVYDPTGTL</sequence>
<dbReference type="OrthoDB" id="10255539at2759"/>
<proteinExistence type="predicted"/>
<feature type="domain" description="SMC hinge" evidence="1">
    <location>
        <begin position="37"/>
        <end position="118"/>
    </location>
</feature>
<comment type="caution">
    <text evidence="2">The sequence shown here is derived from an EMBL/GenBank/DDBJ whole genome shotgun (WGS) entry which is preliminary data.</text>
</comment>
<gene>
    <name evidence="2" type="ORF">FWILDA_LOCUS7242</name>
</gene>
<reference evidence="2" key="1">
    <citation type="submission" date="2022-08" db="EMBL/GenBank/DDBJ databases">
        <authorList>
            <person name="Kallberg Y."/>
            <person name="Tangrot J."/>
            <person name="Rosling A."/>
        </authorList>
    </citation>
    <scope>NUCLEOTIDE SEQUENCE</scope>
    <source>
        <strain evidence="2">Wild A</strain>
    </source>
</reference>
<organism evidence="2 3">
    <name type="scientific">Funneliformis geosporum</name>
    <dbReference type="NCBI Taxonomy" id="1117311"/>
    <lineage>
        <taxon>Eukaryota</taxon>
        <taxon>Fungi</taxon>
        <taxon>Fungi incertae sedis</taxon>
        <taxon>Mucoromycota</taxon>
        <taxon>Glomeromycotina</taxon>
        <taxon>Glomeromycetes</taxon>
        <taxon>Glomerales</taxon>
        <taxon>Glomeraceae</taxon>
        <taxon>Funneliformis</taxon>
    </lineage>
</organism>
<dbReference type="GO" id="GO:0005694">
    <property type="term" value="C:chromosome"/>
    <property type="evidence" value="ECO:0007669"/>
    <property type="project" value="InterPro"/>
</dbReference>
<evidence type="ECO:0000259" key="1">
    <source>
        <dbReference type="Pfam" id="PF06470"/>
    </source>
</evidence>
<dbReference type="GO" id="GO:0051276">
    <property type="term" value="P:chromosome organization"/>
    <property type="evidence" value="ECO:0007669"/>
    <property type="project" value="InterPro"/>
</dbReference>
<dbReference type="Pfam" id="PF06470">
    <property type="entry name" value="SMC_hinge"/>
    <property type="match status" value="1"/>
</dbReference>
<evidence type="ECO:0000313" key="2">
    <source>
        <dbReference type="EMBL" id="CAI2175735.1"/>
    </source>
</evidence>
<dbReference type="EMBL" id="CAMKVN010001404">
    <property type="protein sequence ID" value="CAI2175735.1"/>
    <property type="molecule type" value="Genomic_DNA"/>
</dbReference>
<dbReference type="InterPro" id="IPR036277">
    <property type="entry name" value="SMC_hinge_sf"/>
</dbReference>
<dbReference type="AlphaFoldDB" id="A0A9W4SP55"/>
<evidence type="ECO:0000313" key="3">
    <source>
        <dbReference type="Proteomes" id="UP001153678"/>
    </source>
</evidence>
<keyword evidence="3" id="KW-1185">Reference proteome</keyword>
<dbReference type="GO" id="GO:0005524">
    <property type="term" value="F:ATP binding"/>
    <property type="evidence" value="ECO:0007669"/>
    <property type="project" value="InterPro"/>
</dbReference>
<dbReference type="Gene3D" id="3.30.70.1620">
    <property type="match status" value="1"/>
</dbReference>